<accession>A0ABQ5SXH9</accession>
<evidence type="ECO:0008006" key="4">
    <source>
        <dbReference type="Google" id="ProtNLM"/>
    </source>
</evidence>
<dbReference type="RefSeq" id="WP_189117384.1">
    <property type="nucleotide sequence ID" value="NZ_BMRK01000003.1"/>
</dbReference>
<dbReference type="EMBL" id="BSEL01000005">
    <property type="protein sequence ID" value="GLJ68890.1"/>
    <property type="molecule type" value="Genomic_DNA"/>
</dbReference>
<reference evidence="2" key="2">
    <citation type="submission" date="2023-01" db="EMBL/GenBank/DDBJ databases">
        <authorList>
            <person name="Sun Q."/>
            <person name="Evtushenko L."/>
        </authorList>
    </citation>
    <scope>NUCLEOTIDE SEQUENCE</scope>
    <source>
        <strain evidence="2">VKM Ac-1246</strain>
    </source>
</reference>
<name>A0ABQ5SXH9_9ACTN</name>
<evidence type="ECO:0000256" key="1">
    <source>
        <dbReference type="SAM" id="Phobius"/>
    </source>
</evidence>
<protein>
    <recommendedName>
        <fullName evidence="4">DUF4386 domain-containing protein</fullName>
    </recommendedName>
</protein>
<comment type="caution">
    <text evidence="2">The sequence shown here is derived from an EMBL/GenBank/DDBJ whole genome shotgun (WGS) entry which is preliminary data.</text>
</comment>
<feature type="transmembrane region" description="Helical" evidence="1">
    <location>
        <begin position="5"/>
        <end position="26"/>
    </location>
</feature>
<proteinExistence type="predicted"/>
<sequence>MPGQIVGSLIGASFGMVYVFVNSGSLPTPVRWISWLLAAAAFVAVVIAAVGLARRTPAVEDREVGRGFPKSYWLVVAIEAVALIGGAQLLSGPLDLPEAGVAWVSVVVGVHFIPLAVIFRQPFFHWLGAAIAGCGAVGIVLALLGSGALPIDLVAGIVPGALLLAFGWWGVHRSPEPVEQRSAA</sequence>
<evidence type="ECO:0000313" key="3">
    <source>
        <dbReference type="Proteomes" id="UP001142292"/>
    </source>
</evidence>
<feature type="transmembrane region" description="Helical" evidence="1">
    <location>
        <begin position="153"/>
        <end position="171"/>
    </location>
</feature>
<feature type="transmembrane region" description="Helical" evidence="1">
    <location>
        <begin position="32"/>
        <end position="52"/>
    </location>
</feature>
<reference evidence="2" key="1">
    <citation type="journal article" date="2014" name="Int. J. Syst. Evol. Microbiol.">
        <title>Complete genome of a new Firmicutes species belonging to the dominant human colonic microbiota ('Ruminococcus bicirculans') reveals two chromosomes and a selective capacity to utilize plant glucans.</title>
        <authorList>
            <consortium name="NISC Comparative Sequencing Program"/>
            <person name="Wegmann U."/>
            <person name="Louis P."/>
            <person name="Goesmann A."/>
            <person name="Henrissat B."/>
            <person name="Duncan S.H."/>
            <person name="Flint H.J."/>
        </authorList>
    </citation>
    <scope>NUCLEOTIDE SEQUENCE</scope>
    <source>
        <strain evidence="2">VKM Ac-1246</strain>
    </source>
</reference>
<keyword evidence="1" id="KW-0812">Transmembrane</keyword>
<feature type="transmembrane region" description="Helical" evidence="1">
    <location>
        <begin position="100"/>
        <end position="119"/>
    </location>
</feature>
<dbReference type="Proteomes" id="UP001142292">
    <property type="component" value="Unassembled WGS sequence"/>
</dbReference>
<keyword evidence="3" id="KW-1185">Reference proteome</keyword>
<evidence type="ECO:0000313" key="2">
    <source>
        <dbReference type="EMBL" id="GLJ68890.1"/>
    </source>
</evidence>
<feature type="transmembrane region" description="Helical" evidence="1">
    <location>
        <begin position="126"/>
        <end position="147"/>
    </location>
</feature>
<keyword evidence="1" id="KW-1133">Transmembrane helix</keyword>
<feature type="transmembrane region" description="Helical" evidence="1">
    <location>
        <begin position="72"/>
        <end position="94"/>
    </location>
</feature>
<gene>
    <name evidence="2" type="ORF">GCM10017579_29260</name>
</gene>
<keyword evidence="1" id="KW-0472">Membrane</keyword>
<dbReference type="SUPFAM" id="SSF81321">
    <property type="entry name" value="Family A G protein-coupled receptor-like"/>
    <property type="match status" value="1"/>
</dbReference>
<organism evidence="2 3">
    <name type="scientific">Nocardioides luteus</name>
    <dbReference type="NCBI Taxonomy" id="1844"/>
    <lineage>
        <taxon>Bacteria</taxon>
        <taxon>Bacillati</taxon>
        <taxon>Actinomycetota</taxon>
        <taxon>Actinomycetes</taxon>
        <taxon>Propionibacteriales</taxon>
        <taxon>Nocardioidaceae</taxon>
        <taxon>Nocardioides</taxon>
    </lineage>
</organism>